<name>A0ABN2X7B9_9ACTN</name>
<dbReference type="InterPro" id="IPR036188">
    <property type="entry name" value="FAD/NAD-bd_sf"/>
</dbReference>
<dbReference type="Gene3D" id="3.50.50.60">
    <property type="entry name" value="FAD/NAD(P)-binding domain"/>
    <property type="match status" value="1"/>
</dbReference>
<keyword evidence="3" id="KW-1185">Reference proteome</keyword>
<evidence type="ECO:0000313" key="2">
    <source>
        <dbReference type="EMBL" id="GAA2106148.1"/>
    </source>
</evidence>
<dbReference type="Proteomes" id="UP001500443">
    <property type="component" value="Unassembled WGS sequence"/>
</dbReference>
<proteinExistence type="predicted"/>
<dbReference type="Pfam" id="PF01593">
    <property type="entry name" value="Amino_oxidase"/>
    <property type="match status" value="1"/>
</dbReference>
<dbReference type="PANTHER" id="PTHR42923">
    <property type="entry name" value="PROTOPORPHYRINOGEN OXIDASE"/>
    <property type="match status" value="1"/>
</dbReference>
<feature type="domain" description="Amine oxidase" evidence="1">
    <location>
        <begin position="14"/>
        <end position="437"/>
    </location>
</feature>
<sequence length="445" mass="47204">MGRGPRVIVVGAGIAGLVAARRLAAAGAAVTVLEAADRVGGRMTSETVDGYVIDRGAQFLSRAYEQLPGLVRETGLRAAWRPTSPYAAVVRDGAPRRIRYGNPLSVTTGGLLRPRELLALARHLAALRRHVRGRSLTDYGAWAPFDDRDAAGWLADDTVPAVADYFYEPMLQGFYFQPLHGTSRALAMAMAAFGYRRPRTMTVEGGIGRIPEALADPLDVRTGHPVTGLALGADGAHVTTPEGGFEGDHVVLAAPAHTAAELLGTQATPAEADLLACTYSATATLMLGTARTWRPPDALRDVYGVLLPERERQDVAALSVEGNKSPDRTAGRGELLGVFLTGDAAERLRAHGDADVVTAVLPEVERRLPGIGDAVTTAHVVRWPAAEPRSPVGRARAVAAYRRTPPHGRPLILAGDYTGLPWTDSAAATGAWAASRLLEPRSARR</sequence>
<dbReference type="InterPro" id="IPR050464">
    <property type="entry name" value="Zeta_carotene_desat/Oxidored"/>
</dbReference>
<dbReference type="Gene3D" id="1.10.3110.10">
    <property type="entry name" value="protoporphyrinogen ix oxidase, domain 3"/>
    <property type="match status" value="1"/>
</dbReference>
<dbReference type="EMBL" id="BAAAPF010000001">
    <property type="protein sequence ID" value="GAA2106148.1"/>
    <property type="molecule type" value="Genomic_DNA"/>
</dbReference>
<dbReference type="PRINTS" id="PR00420">
    <property type="entry name" value="RNGMNOXGNASE"/>
</dbReference>
<dbReference type="SUPFAM" id="SSF54373">
    <property type="entry name" value="FAD-linked reductases, C-terminal domain"/>
    <property type="match status" value="1"/>
</dbReference>
<evidence type="ECO:0000313" key="3">
    <source>
        <dbReference type="Proteomes" id="UP001500443"/>
    </source>
</evidence>
<comment type="caution">
    <text evidence="2">The sequence shown here is derived from an EMBL/GenBank/DDBJ whole genome shotgun (WGS) entry which is preliminary data.</text>
</comment>
<gene>
    <name evidence="2" type="ORF">GCM10009802_00100</name>
</gene>
<dbReference type="InterPro" id="IPR002937">
    <property type="entry name" value="Amino_oxidase"/>
</dbReference>
<evidence type="ECO:0000259" key="1">
    <source>
        <dbReference type="Pfam" id="PF01593"/>
    </source>
</evidence>
<dbReference type="Gene3D" id="3.90.660.20">
    <property type="entry name" value="Protoporphyrinogen oxidase, mitochondrial, domain 2"/>
    <property type="match status" value="1"/>
</dbReference>
<protein>
    <submittedName>
        <fullName evidence="2">NAD(P)/FAD-dependent oxidoreductase</fullName>
    </submittedName>
</protein>
<dbReference type="RefSeq" id="WP_344286514.1">
    <property type="nucleotide sequence ID" value="NZ_BAAAPF010000001.1"/>
</dbReference>
<accession>A0ABN2X7B9</accession>
<organism evidence="2 3">
    <name type="scientific">Streptomyces synnematoformans</name>
    <dbReference type="NCBI Taxonomy" id="415721"/>
    <lineage>
        <taxon>Bacteria</taxon>
        <taxon>Bacillati</taxon>
        <taxon>Actinomycetota</taxon>
        <taxon>Actinomycetes</taxon>
        <taxon>Kitasatosporales</taxon>
        <taxon>Streptomycetaceae</taxon>
        <taxon>Streptomyces</taxon>
    </lineage>
</organism>
<reference evidence="2 3" key="1">
    <citation type="journal article" date="2019" name="Int. J. Syst. Evol. Microbiol.">
        <title>The Global Catalogue of Microorganisms (GCM) 10K type strain sequencing project: providing services to taxonomists for standard genome sequencing and annotation.</title>
        <authorList>
            <consortium name="The Broad Institute Genomics Platform"/>
            <consortium name="The Broad Institute Genome Sequencing Center for Infectious Disease"/>
            <person name="Wu L."/>
            <person name="Ma J."/>
        </authorList>
    </citation>
    <scope>NUCLEOTIDE SEQUENCE [LARGE SCALE GENOMIC DNA]</scope>
    <source>
        <strain evidence="2 3">JCM 15481</strain>
    </source>
</reference>
<dbReference type="SUPFAM" id="SSF51905">
    <property type="entry name" value="FAD/NAD(P)-binding domain"/>
    <property type="match status" value="1"/>
</dbReference>